<dbReference type="OrthoDB" id="9799422at2"/>
<evidence type="ECO:0000256" key="3">
    <source>
        <dbReference type="ARBA" id="ARBA00001522"/>
    </source>
</evidence>
<dbReference type="Proteomes" id="UP000001662">
    <property type="component" value="Chromosome"/>
</dbReference>
<dbReference type="Pfam" id="PF02283">
    <property type="entry name" value="CobU"/>
    <property type="match status" value="1"/>
</dbReference>
<evidence type="ECO:0000256" key="19">
    <source>
        <dbReference type="PIRSR" id="PIRSR006135-2"/>
    </source>
</evidence>
<evidence type="ECO:0000256" key="5">
    <source>
        <dbReference type="ARBA" id="ARBA00004692"/>
    </source>
</evidence>
<protein>
    <recommendedName>
        <fullName evidence="16">Adenosylcobinamide kinase</fullName>
        <ecNumber evidence="8">2.7.1.156</ecNumber>
        <ecNumber evidence="9">2.7.7.62</ecNumber>
    </recommendedName>
    <alternativeName>
        <fullName evidence="17">Adenosylcobinamide-phosphate guanylyltransferase</fullName>
    </alternativeName>
</protein>
<dbReference type="SUPFAM" id="SSF52540">
    <property type="entry name" value="P-loop containing nucleoside triphosphate hydrolases"/>
    <property type="match status" value="1"/>
</dbReference>
<dbReference type="PaxDb" id="610130-Closa_2409"/>
<feature type="binding site" evidence="19">
    <location>
        <position position="62"/>
    </location>
    <ligand>
        <name>GTP</name>
        <dbReference type="ChEBI" id="CHEBI:37565"/>
    </ligand>
</feature>
<evidence type="ECO:0000256" key="2">
    <source>
        <dbReference type="ARBA" id="ARBA00000711"/>
    </source>
</evidence>
<evidence type="ECO:0000256" key="6">
    <source>
        <dbReference type="ARBA" id="ARBA00005159"/>
    </source>
</evidence>
<dbReference type="GO" id="GO:0005525">
    <property type="term" value="F:GTP binding"/>
    <property type="evidence" value="ECO:0007669"/>
    <property type="project" value="UniProtKB-KW"/>
</dbReference>
<evidence type="ECO:0000256" key="18">
    <source>
        <dbReference type="PIRSR" id="PIRSR006135-1"/>
    </source>
</evidence>
<dbReference type="Gene3D" id="3.40.50.300">
    <property type="entry name" value="P-loop containing nucleotide triphosphate hydrolases"/>
    <property type="match status" value="1"/>
</dbReference>
<proteinExistence type="inferred from homology"/>
<reference evidence="20" key="1">
    <citation type="submission" date="2010-07" db="EMBL/GenBank/DDBJ databases">
        <title>Complete sequence of Clostridium saccharolyticum WM1.</title>
        <authorList>
            <consortium name="US DOE Joint Genome Institute"/>
            <person name="Lucas S."/>
            <person name="Copeland A."/>
            <person name="Lapidus A."/>
            <person name="Cheng J.-F."/>
            <person name="Bruce D."/>
            <person name="Goodwin L."/>
            <person name="Pitluck S."/>
            <person name="Chertkov O."/>
            <person name="Detter J.C."/>
            <person name="Han C."/>
            <person name="Tapia R."/>
            <person name="Land M."/>
            <person name="Hauser L."/>
            <person name="Chang Y.-J."/>
            <person name="Jeffries C."/>
            <person name="Kyrpides N."/>
            <person name="Ivanova N."/>
            <person name="Mikhailova N."/>
            <person name="Mouttaki H."/>
            <person name="Lin L."/>
            <person name="Zhou J."/>
            <person name="Hemme C.L."/>
            <person name="Woyke T."/>
        </authorList>
    </citation>
    <scope>NUCLEOTIDE SEQUENCE [LARGE SCALE GENOMIC DNA]</scope>
    <source>
        <strain evidence="20">WM1</strain>
    </source>
</reference>
<evidence type="ECO:0000256" key="16">
    <source>
        <dbReference type="ARBA" id="ARBA00029570"/>
    </source>
</evidence>
<comment type="catalytic activity">
    <reaction evidence="3">
        <text>adenosylcob(III)inamide + GTP = adenosylcob(III)inamide phosphate + GDP + H(+)</text>
        <dbReference type="Rhea" id="RHEA:15765"/>
        <dbReference type="ChEBI" id="CHEBI:2480"/>
        <dbReference type="ChEBI" id="CHEBI:15378"/>
        <dbReference type="ChEBI" id="CHEBI:37565"/>
        <dbReference type="ChEBI" id="CHEBI:58189"/>
        <dbReference type="ChEBI" id="CHEBI:58502"/>
        <dbReference type="EC" id="2.7.1.156"/>
    </reaction>
</comment>
<keyword evidence="21" id="KW-1185">Reference proteome</keyword>
<dbReference type="STRING" id="610130.Closa_2409"/>
<evidence type="ECO:0000313" key="20">
    <source>
        <dbReference type="EMBL" id="ADL04981.1"/>
    </source>
</evidence>
<accession>D9R4B1</accession>
<dbReference type="KEGG" id="csh:Closa_2409"/>
<evidence type="ECO:0000256" key="9">
    <source>
        <dbReference type="ARBA" id="ARBA00012523"/>
    </source>
</evidence>
<dbReference type="AlphaFoldDB" id="D9R4B1"/>
<evidence type="ECO:0000256" key="10">
    <source>
        <dbReference type="ARBA" id="ARBA00022573"/>
    </source>
</evidence>
<evidence type="ECO:0000256" key="14">
    <source>
        <dbReference type="ARBA" id="ARBA00022840"/>
    </source>
</evidence>
<keyword evidence="15 19" id="KW-0342">GTP-binding</keyword>
<evidence type="ECO:0000256" key="1">
    <source>
        <dbReference type="ARBA" id="ARBA00000312"/>
    </source>
</evidence>
<evidence type="ECO:0000313" key="21">
    <source>
        <dbReference type="Proteomes" id="UP000001662"/>
    </source>
</evidence>
<dbReference type="CDD" id="cd00544">
    <property type="entry name" value="CobU"/>
    <property type="match status" value="1"/>
</dbReference>
<evidence type="ECO:0000256" key="4">
    <source>
        <dbReference type="ARBA" id="ARBA00003889"/>
    </source>
</evidence>
<dbReference type="GO" id="GO:0005524">
    <property type="term" value="F:ATP binding"/>
    <property type="evidence" value="ECO:0007669"/>
    <property type="project" value="UniProtKB-KW"/>
</dbReference>
<sequence>MITLIVGGSGSGKSEYAESLVMSLGEGRRIYIATMKPWDEECRRRIERHRQMRAKKQFETVECYRGLKGLKLDISRIQPSTVLLECMSNLVSNELFGLGEEGETRPLEGALAVEEILTGVRKIEETAGHLFIVTNEVFSDGDSYNQETRAYRKALGEINRRIAEISHAVIEVVAGIPVTVKKAGDLHERYRM</sequence>
<dbReference type="UniPathway" id="UPA00148">
    <property type="reaction ID" value="UER00236"/>
</dbReference>
<evidence type="ECO:0000256" key="17">
    <source>
        <dbReference type="ARBA" id="ARBA00030571"/>
    </source>
</evidence>
<comment type="pathway">
    <text evidence="5">Cofactor biosynthesis; adenosylcobalamin biosynthesis; adenosylcobalamin from cob(II)yrinate a,c-diamide: step 6/7.</text>
</comment>
<feature type="binding site" evidence="19">
    <location>
        <position position="85"/>
    </location>
    <ligand>
        <name>GTP</name>
        <dbReference type="ChEBI" id="CHEBI:37565"/>
    </ligand>
</feature>
<gene>
    <name evidence="20" type="ordered locus">Closa_2409</name>
</gene>
<dbReference type="GO" id="GO:0008820">
    <property type="term" value="F:cobinamide phosphate guanylyltransferase activity"/>
    <property type="evidence" value="ECO:0007669"/>
    <property type="project" value="UniProtKB-EC"/>
</dbReference>
<name>D9R4B1_LACSW</name>
<comment type="pathway">
    <text evidence="6">Cofactor biosynthesis; adenosylcobalamin biosynthesis; adenosylcobalamin from cob(II)yrinate a,c-diamide: step 5/7.</text>
</comment>
<dbReference type="GO" id="GO:0009236">
    <property type="term" value="P:cobalamin biosynthetic process"/>
    <property type="evidence" value="ECO:0007669"/>
    <property type="project" value="UniProtKB-UniPathway"/>
</dbReference>
<comment type="function">
    <text evidence="4">Catalyzes ATP-dependent phosphorylation of adenosylcobinamide and addition of GMP to adenosylcobinamide phosphate.</text>
</comment>
<keyword evidence="11" id="KW-0808">Transferase</keyword>
<evidence type="ECO:0000256" key="7">
    <source>
        <dbReference type="ARBA" id="ARBA00007490"/>
    </source>
</evidence>
<organism evidence="20 21">
    <name type="scientific">Lacrimispora saccharolytica (strain ATCC 35040 / DSM 2544 / NRCC 2533 / WM1)</name>
    <name type="common">Clostridium saccharolyticum</name>
    <dbReference type="NCBI Taxonomy" id="610130"/>
    <lineage>
        <taxon>Bacteria</taxon>
        <taxon>Bacillati</taxon>
        <taxon>Bacillota</taxon>
        <taxon>Clostridia</taxon>
        <taxon>Lachnospirales</taxon>
        <taxon>Lachnospiraceae</taxon>
        <taxon>Lacrimispora</taxon>
    </lineage>
</organism>
<evidence type="ECO:0000256" key="11">
    <source>
        <dbReference type="ARBA" id="ARBA00022679"/>
    </source>
</evidence>
<dbReference type="RefSeq" id="WP_013273067.1">
    <property type="nucleotide sequence ID" value="NC_014376.1"/>
</dbReference>
<dbReference type="InterPro" id="IPR003203">
    <property type="entry name" value="CobU/CobP"/>
</dbReference>
<feature type="active site" description="GMP-histidine intermediate" evidence="18">
    <location>
        <position position="49"/>
    </location>
</feature>
<dbReference type="eggNOG" id="COG2087">
    <property type="taxonomic scope" value="Bacteria"/>
</dbReference>
<comment type="similarity">
    <text evidence="7">Belongs to the CobU/CobP family.</text>
</comment>
<evidence type="ECO:0000256" key="8">
    <source>
        <dbReference type="ARBA" id="ARBA00012016"/>
    </source>
</evidence>
<dbReference type="HOGENOM" id="CLU_094161_1_1_9"/>
<keyword evidence="13" id="KW-0418">Kinase</keyword>
<evidence type="ECO:0000256" key="12">
    <source>
        <dbReference type="ARBA" id="ARBA00022741"/>
    </source>
</evidence>
<evidence type="ECO:0000256" key="15">
    <source>
        <dbReference type="ARBA" id="ARBA00023134"/>
    </source>
</evidence>
<dbReference type="PANTHER" id="PTHR34848">
    <property type="match status" value="1"/>
</dbReference>
<keyword evidence="10" id="KW-0169">Cobalamin biosynthesis</keyword>
<feature type="binding site" evidence="19">
    <location>
        <begin position="50"/>
        <end position="53"/>
    </location>
    <ligand>
        <name>GTP</name>
        <dbReference type="ChEBI" id="CHEBI:37565"/>
    </ligand>
</feature>
<dbReference type="EMBL" id="CP002109">
    <property type="protein sequence ID" value="ADL04981.1"/>
    <property type="molecule type" value="Genomic_DNA"/>
</dbReference>
<comment type="catalytic activity">
    <reaction evidence="2">
        <text>adenosylcob(III)inamide phosphate + GTP + H(+) = adenosylcob(III)inamide-GDP + diphosphate</text>
        <dbReference type="Rhea" id="RHEA:22712"/>
        <dbReference type="ChEBI" id="CHEBI:15378"/>
        <dbReference type="ChEBI" id="CHEBI:33019"/>
        <dbReference type="ChEBI" id="CHEBI:37565"/>
        <dbReference type="ChEBI" id="CHEBI:58502"/>
        <dbReference type="ChEBI" id="CHEBI:60487"/>
        <dbReference type="EC" id="2.7.7.62"/>
    </reaction>
</comment>
<dbReference type="GO" id="GO:0043752">
    <property type="term" value="F:adenosylcobinamide kinase activity"/>
    <property type="evidence" value="ECO:0007669"/>
    <property type="project" value="UniProtKB-EC"/>
</dbReference>
<dbReference type="EC" id="2.7.7.62" evidence="9"/>
<dbReference type="InterPro" id="IPR027417">
    <property type="entry name" value="P-loop_NTPase"/>
</dbReference>
<feature type="binding site" evidence="19">
    <location>
        <begin position="7"/>
        <end position="14"/>
    </location>
    <ligand>
        <name>GTP</name>
        <dbReference type="ChEBI" id="CHEBI:37565"/>
    </ligand>
</feature>
<evidence type="ECO:0000256" key="13">
    <source>
        <dbReference type="ARBA" id="ARBA00022777"/>
    </source>
</evidence>
<keyword evidence="12 19" id="KW-0547">Nucleotide-binding</keyword>
<dbReference type="PANTHER" id="PTHR34848:SF1">
    <property type="entry name" value="BIFUNCTIONAL ADENOSYLCOBALAMIN BIOSYNTHESIS PROTEIN COBU"/>
    <property type="match status" value="1"/>
</dbReference>
<comment type="catalytic activity">
    <reaction evidence="1">
        <text>adenosylcob(III)inamide + ATP = adenosylcob(III)inamide phosphate + ADP + H(+)</text>
        <dbReference type="Rhea" id="RHEA:15769"/>
        <dbReference type="ChEBI" id="CHEBI:2480"/>
        <dbReference type="ChEBI" id="CHEBI:15378"/>
        <dbReference type="ChEBI" id="CHEBI:30616"/>
        <dbReference type="ChEBI" id="CHEBI:58502"/>
        <dbReference type="ChEBI" id="CHEBI:456216"/>
        <dbReference type="EC" id="2.7.1.156"/>
    </reaction>
</comment>
<dbReference type="EC" id="2.7.1.156" evidence="8"/>
<dbReference type="PIRSF" id="PIRSF006135">
    <property type="entry name" value="CobU"/>
    <property type="match status" value="1"/>
</dbReference>
<keyword evidence="14" id="KW-0067">ATP-binding</keyword>